<reference evidence="2 3" key="1">
    <citation type="submission" date="2016-03" db="EMBL/GenBank/DDBJ databases">
        <title>Fine-scale spatial genetic structure of a fungal parasite of coffee scale insects.</title>
        <authorList>
            <person name="Jackson D."/>
            <person name="Zemenick K.A."/>
            <person name="Malloure B."/>
            <person name="Quandt C.A."/>
            <person name="James T.Y."/>
        </authorList>
    </citation>
    <scope>NUCLEOTIDE SEQUENCE [LARGE SCALE GENOMIC DNA]</scope>
    <source>
        <strain evidence="2 3">UM487</strain>
    </source>
</reference>
<evidence type="ECO:0000256" key="1">
    <source>
        <dbReference type="SAM" id="MobiDB-lite"/>
    </source>
</evidence>
<keyword evidence="3" id="KW-1185">Reference proteome</keyword>
<dbReference type="AlphaFoldDB" id="A0A179I832"/>
<feature type="compositionally biased region" description="Basic and acidic residues" evidence="1">
    <location>
        <begin position="45"/>
        <end position="54"/>
    </location>
</feature>
<comment type="caution">
    <text evidence="2">The sequence shown here is derived from an EMBL/GenBank/DDBJ whole genome shotgun (WGS) entry which is preliminary data.</text>
</comment>
<sequence length="229" mass="26085">MWNECQLFWARYQYIVIDQGNFHLRPRLGRDLDKPPACGGGAQEPRTREFEPGRCPRPACPSRQALLRPQLQLQHKMLHKRNAQMPPPLPPILRAGLRFKNEVDSVHEARDERRRREFAARFFVKRPVRPIPRFDGADEEEEEANDDDGDGFYHGSRRAEKSAIAVDGDKTGLSGQTFRVRAPLDSLPCASEDLSQSCGSTIIESGSEVDSCDWNETYQSLRPLKIQSV</sequence>
<gene>
    <name evidence="2" type="ORF">LLEC1_01928</name>
</gene>
<feature type="region of interest" description="Disordered" evidence="1">
    <location>
        <begin position="35"/>
        <end position="56"/>
    </location>
</feature>
<feature type="region of interest" description="Disordered" evidence="1">
    <location>
        <begin position="131"/>
        <end position="155"/>
    </location>
</feature>
<protein>
    <submittedName>
        <fullName evidence="2">Uncharacterized protein</fullName>
    </submittedName>
</protein>
<organism evidence="2 3">
    <name type="scientific">Cordyceps confragosa</name>
    <name type="common">Lecanicillium lecanii</name>
    <dbReference type="NCBI Taxonomy" id="2714763"/>
    <lineage>
        <taxon>Eukaryota</taxon>
        <taxon>Fungi</taxon>
        <taxon>Dikarya</taxon>
        <taxon>Ascomycota</taxon>
        <taxon>Pezizomycotina</taxon>
        <taxon>Sordariomycetes</taxon>
        <taxon>Hypocreomycetidae</taxon>
        <taxon>Hypocreales</taxon>
        <taxon>Cordycipitaceae</taxon>
        <taxon>Akanthomyces</taxon>
    </lineage>
</organism>
<dbReference type="Proteomes" id="UP000243081">
    <property type="component" value="Unassembled WGS sequence"/>
</dbReference>
<name>A0A179I832_CORDF</name>
<evidence type="ECO:0000313" key="2">
    <source>
        <dbReference type="EMBL" id="OAQ98817.1"/>
    </source>
</evidence>
<feature type="compositionally biased region" description="Acidic residues" evidence="1">
    <location>
        <begin position="137"/>
        <end position="150"/>
    </location>
</feature>
<evidence type="ECO:0000313" key="3">
    <source>
        <dbReference type="Proteomes" id="UP000243081"/>
    </source>
</evidence>
<dbReference type="EMBL" id="LUKN01002594">
    <property type="protein sequence ID" value="OAQ98817.1"/>
    <property type="molecule type" value="Genomic_DNA"/>
</dbReference>
<accession>A0A179I832</accession>
<proteinExistence type="predicted"/>
<dbReference type="OMA" id="ARYQYIV"/>
<dbReference type="OrthoDB" id="4869747at2759"/>